<dbReference type="InterPro" id="IPR014026">
    <property type="entry name" value="UDP-Glc/GDP-Man_DH_dimer"/>
</dbReference>
<dbReference type="GO" id="GO:0000271">
    <property type="term" value="P:polysaccharide biosynthetic process"/>
    <property type="evidence" value="ECO:0007669"/>
    <property type="project" value="InterPro"/>
</dbReference>
<evidence type="ECO:0000313" key="14">
    <source>
        <dbReference type="Proteomes" id="UP000266489"/>
    </source>
</evidence>
<dbReference type="Pfam" id="PF03720">
    <property type="entry name" value="UDPG_MGDP_dh_C"/>
    <property type="match status" value="1"/>
</dbReference>
<feature type="binding site" evidence="10">
    <location>
        <begin position="258"/>
        <end position="262"/>
    </location>
    <ligand>
        <name>substrate</name>
    </ligand>
</feature>
<dbReference type="InterPro" id="IPR028357">
    <property type="entry name" value="UDPglc_DH_bac"/>
</dbReference>
<evidence type="ECO:0000256" key="5">
    <source>
        <dbReference type="ARBA" id="ARBA00023002"/>
    </source>
</evidence>
<feature type="binding site" evidence="11">
    <location>
        <position position="272"/>
    </location>
    <ligand>
        <name>NAD(+)</name>
        <dbReference type="ChEBI" id="CHEBI:57540"/>
    </ligand>
</feature>
<dbReference type="Pfam" id="PF03721">
    <property type="entry name" value="UDPG_MGDP_dh_N"/>
    <property type="match status" value="1"/>
</dbReference>
<dbReference type="InterPro" id="IPR001732">
    <property type="entry name" value="UDP-Glc/GDP-Man_DH_N"/>
</dbReference>
<organism evidence="13 14">
    <name type="scientific">Candidatus Cryosericum odellii</name>
    <dbReference type="NCBI Taxonomy" id="2290917"/>
    <lineage>
        <taxon>Bacteria</taxon>
        <taxon>Pseudomonadati</taxon>
        <taxon>Caldisericota/Cryosericota group</taxon>
        <taxon>Candidatus Cryosericota</taxon>
        <taxon>Candidatus Cryosericia</taxon>
        <taxon>Candidatus Cryosericales</taxon>
        <taxon>Candidatus Cryosericaceae</taxon>
        <taxon>Candidatus Cryosericum</taxon>
    </lineage>
</organism>
<proteinExistence type="inferred from homology"/>
<comment type="caution">
    <text evidence="13">The sequence shown here is derived from an EMBL/GenBank/DDBJ whole genome shotgun (WGS) entry which is preliminary data.</text>
</comment>
<feature type="binding site" evidence="11">
    <location>
        <position position="40"/>
    </location>
    <ligand>
        <name>NAD(+)</name>
        <dbReference type="ChEBI" id="CHEBI:57540"/>
    </ligand>
</feature>
<feature type="domain" description="UDP-glucose/GDP-mannose dehydrogenase C-terminal" evidence="12">
    <location>
        <begin position="322"/>
        <end position="423"/>
    </location>
</feature>
<dbReference type="EMBL" id="QXIU01000210">
    <property type="protein sequence ID" value="RIE08081.1"/>
    <property type="molecule type" value="Genomic_DNA"/>
</dbReference>
<dbReference type="InterPro" id="IPR036220">
    <property type="entry name" value="UDP-Glc/GDP-Man_DH_C_sf"/>
</dbReference>
<comment type="catalytic activity">
    <reaction evidence="7 8">
        <text>UDP-alpha-D-glucose + 2 NAD(+) + H2O = UDP-alpha-D-glucuronate + 2 NADH + 3 H(+)</text>
        <dbReference type="Rhea" id="RHEA:23596"/>
        <dbReference type="ChEBI" id="CHEBI:15377"/>
        <dbReference type="ChEBI" id="CHEBI:15378"/>
        <dbReference type="ChEBI" id="CHEBI:57540"/>
        <dbReference type="ChEBI" id="CHEBI:57945"/>
        <dbReference type="ChEBI" id="CHEBI:58052"/>
        <dbReference type="ChEBI" id="CHEBI:58885"/>
        <dbReference type="EC" id="1.1.1.22"/>
    </reaction>
</comment>
<dbReference type="Gene3D" id="3.40.50.720">
    <property type="entry name" value="NAD(P)-binding Rossmann-like Domain"/>
    <property type="match status" value="2"/>
</dbReference>
<protein>
    <recommendedName>
        <fullName evidence="4 8">UDP-glucose 6-dehydrogenase</fullName>
        <ecNumber evidence="3 8">1.1.1.22</ecNumber>
    </recommendedName>
</protein>
<dbReference type="SUPFAM" id="SSF48179">
    <property type="entry name" value="6-phosphogluconate dehydrogenase C-terminal domain-like"/>
    <property type="match status" value="1"/>
</dbReference>
<feature type="binding site" evidence="10">
    <location>
        <position position="266"/>
    </location>
    <ligand>
        <name>substrate</name>
    </ligand>
</feature>
<evidence type="ECO:0000256" key="11">
    <source>
        <dbReference type="PIRSR" id="PIRSR500134-3"/>
    </source>
</evidence>
<feature type="binding site" evidence="11">
    <location>
        <position position="131"/>
    </location>
    <ligand>
        <name>NAD(+)</name>
        <dbReference type="ChEBI" id="CHEBI:57540"/>
    </ligand>
</feature>
<dbReference type="OrthoDB" id="9803238at2"/>
<evidence type="ECO:0000256" key="1">
    <source>
        <dbReference type="ARBA" id="ARBA00004701"/>
    </source>
</evidence>
<keyword evidence="5 8" id="KW-0560">Oxidoreductase</keyword>
<evidence type="ECO:0000256" key="2">
    <source>
        <dbReference type="ARBA" id="ARBA00006601"/>
    </source>
</evidence>
<dbReference type="PIRSF" id="PIRSF500134">
    <property type="entry name" value="UDPglc_DH_bac"/>
    <property type="match status" value="1"/>
</dbReference>
<dbReference type="PANTHER" id="PTHR43750:SF3">
    <property type="entry name" value="UDP-GLUCOSE 6-DEHYDROGENASE TUAD"/>
    <property type="match status" value="1"/>
</dbReference>
<dbReference type="GO" id="GO:0006065">
    <property type="term" value="P:UDP-glucuronate biosynthetic process"/>
    <property type="evidence" value="ECO:0007669"/>
    <property type="project" value="UniProtKB-UniPathway"/>
</dbReference>
<dbReference type="InterPro" id="IPR017476">
    <property type="entry name" value="UDP-Glc/GDP-Man"/>
</dbReference>
<dbReference type="GO" id="GO:0051287">
    <property type="term" value="F:NAD binding"/>
    <property type="evidence" value="ECO:0007669"/>
    <property type="project" value="InterPro"/>
</dbReference>
<dbReference type="InterPro" id="IPR008927">
    <property type="entry name" value="6-PGluconate_DH-like_C_sf"/>
</dbReference>
<evidence type="ECO:0000256" key="4">
    <source>
        <dbReference type="ARBA" id="ARBA00015132"/>
    </source>
</evidence>
<gene>
    <name evidence="13" type="ORF">SMC5_08540</name>
</gene>
<dbReference type="PIRSF" id="PIRSF000124">
    <property type="entry name" value="UDPglc_GDPman_dh"/>
    <property type="match status" value="1"/>
</dbReference>
<dbReference type="UniPathway" id="UPA00038">
    <property type="reaction ID" value="UER00491"/>
</dbReference>
<dbReference type="Pfam" id="PF00984">
    <property type="entry name" value="UDPG_MGDP_dh"/>
    <property type="match status" value="1"/>
</dbReference>
<evidence type="ECO:0000256" key="8">
    <source>
        <dbReference type="PIRNR" id="PIRNR000124"/>
    </source>
</evidence>
<accession>A0A398D9W2</accession>
<dbReference type="Proteomes" id="UP000266489">
    <property type="component" value="Unassembled WGS sequence"/>
</dbReference>
<dbReference type="SMART" id="SM00984">
    <property type="entry name" value="UDPG_MGDP_dh_C"/>
    <property type="match status" value="1"/>
</dbReference>
<evidence type="ECO:0000256" key="10">
    <source>
        <dbReference type="PIRSR" id="PIRSR500134-2"/>
    </source>
</evidence>
<evidence type="ECO:0000313" key="13">
    <source>
        <dbReference type="EMBL" id="RIE08081.1"/>
    </source>
</evidence>
<evidence type="ECO:0000256" key="7">
    <source>
        <dbReference type="ARBA" id="ARBA00047473"/>
    </source>
</evidence>
<feature type="binding site" evidence="11">
    <location>
        <position position="96"/>
    </location>
    <ligand>
        <name>NAD(+)</name>
        <dbReference type="ChEBI" id="CHEBI:57540"/>
    </ligand>
</feature>
<dbReference type="SUPFAM" id="SSF51735">
    <property type="entry name" value="NAD(P)-binding Rossmann-fold domains"/>
    <property type="match status" value="1"/>
</dbReference>
<evidence type="ECO:0000256" key="9">
    <source>
        <dbReference type="PIRSR" id="PIRSR500134-1"/>
    </source>
</evidence>
<reference evidence="13 14" key="1">
    <citation type="submission" date="2018-09" db="EMBL/GenBank/DDBJ databases">
        <title>Discovery and Ecogenomic Context for Candidatus Cryosericales, a Global Caldiserica Order Active in Thawing Permafrost.</title>
        <authorList>
            <person name="Martinez M.A."/>
            <person name="Woodcroft B.J."/>
            <person name="Ignacio Espinoza J.C."/>
            <person name="Zayed A."/>
            <person name="Singleton C.M."/>
            <person name="Boyd J."/>
            <person name="Li Y.-F."/>
            <person name="Purvine S."/>
            <person name="Maughan H."/>
            <person name="Hodgkins S.B."/>
            <person name="Anderson D."/>
            <person name="Sederholm M."/>
            <person name="Temperton B."/>
            <person name="Saleska S.R."/>
            <person name="Tyson G.W."/>
            <person name="Rich V.I."/>
        </authorList>
    </citation>
    <scope>NUCLEOTIDE SEQUENCE [LARGE SCALE GENOMIC DNA]</scope>
    <source>
        <strain evidence="13 14">SMC5</strain>
    </source>
</reference>
<name>A0A398D9W2_9BACT</name>
<evidence type="ECO:0000256" key="3">
    <source>
        <dbReference type="ARBA" id="ARBA00012954"/>
    </source>
</evidence>
<keyword evidence="6 8" id="KW-0520">NAD</keyword>
<dbReference type="InterPro" id="IPR036291">
    <property type="entry name" value="NAD(P)-bd_dom_sf"/>
</dbReference>
<dbReference type="PANTHER" id="PTHR43750">
    <property type="entry name" value="UDP-GLUCOSE 6-DEHYDROGENASE TUAD"/>
    <property type="match status" value="1"/>
</dbReference>
<dbReference type="InterPro" id="IPR014027">
    <property type="entry name" value="UDP-Glc/GDP-Man_DH_C"/>
</dbReference>
<feature type="binding site" evidence="10">
    <location>
        <position position="213"/>
    </location>
    <ligand>
        <name>substrate</name>
    </ligand>
</feature>
<comment type="pathway">
    <text evidence="1">Nucleotide-sugar biosynthesis; UDP-alpha-D-glucuronate biosynthesis; UDP-alpha-D-glucuronate from UDP-alpha-D-glucose: step 1/1.</text>
</comment>
<evidence type="ECO:0000256" key="6">
    <source>
        <dbReference type="ARBA" id="ARBA00023027"/>
    </source>
</evidence>
<sequence length="456" mass="47734">MGSEPSEGGIVKIAVIGTGYVGLTTGVCLASRGHDVMCVDTDVAKVAALRSGQCPIVENGLAALLRRNLQLGRLRFDSSLETLGDYSDLVFIAVGTPEGDGGEPDLTYVRLALGQVAAGASPGAVIVIKSTVPPTALAALEVEMRSVAGSRQMVFAVNPEFLRQGMAVADTVHPERVVIGVSDAEARNRLLELYAPFAVPVVVTDPVSAMTIKYVANCFLATKISFVNEVANLCERLGADVDAVTQGIGLDSRIGSKFLQPGIGFGGSCFPKDTVGLLHVARSVGYDFRVLASAVAVNEHQYKVVLDHLASRLGSLQGKVVAVLGLAFKGGTDDTRETRSFPIVRGLLSAGSEVRSYDTYVVRTRLPGDVVTTMQGSLAACVAGADAVVIANDAADWATVDWKSVAHVMKGTLIVDGRNTLDADLVLEAGLEYWGVGRPDPGKLWVGLPPQGGKTS</sequence>
<feature type="binding site" evidence="10">
    <location>
        <position position="329"/>
    </location>
    <ligand>
        <name>substrate</name>
    </ligand>
</feature>
<dbReference type="SUPFAM" id="SSF52413">
    <property type="entry name" value="UDP-glucose/GDP-mannose dehydrogenase C-terminal domain"/>
    <property type="match status" value="1"/>
</dbReference>
<feature type="active site" description="Nucleophile" evidence="9">
    <location>
        <position position="269"/>
    </location>
</feature>
<dbReference type="GO" id="GO:0003979">
    <property type="term" value="F:UDP-glucose 6-dehydrogenase activity"/>
    <property type="evidence" value="ECO:0007669"/>
    <property type="project" value="UniProtKB-EC"/>
</dbReference>
<dbReference type="AlphaFoldDB" id="A0A398D9W2"/>
<feature type="binding site" evidence="11">
    <location>
        <position position="45"/>
    </location>
    <ligand>
        <name>NAD(+)</name>
        <dbReference type="ChEBI" id="CHEBI:57540"/>
    </ligand>
</feature>
<dbReference type="NCBIfam" id="TIGR03026">
    <property type="entry name" value="NDP-sugDHase"/>
    <property type="match status" value="1"/>
</dbReference>
<dbReference type="EC" id="1.1.1.22" evidence="3 8"/>
<dbReference type="Gene3D" id="1.20.5.100">
    <property type="entry name" value="Cytochrome c1, transmembrane anchor, C-terminal"/>
    <property type="match status" value="1"/>
</dbReference>
<feature type="binding site" evidence="11">
    <location>
        <position position="336"/>
    </location>
    <ligand>
        <name>NAD(+)</name>
        <dbReference type="ChEBI" id="CHEBI:57540"/>
    </ligand>
</feature>
<comment type="similarity">
    <text evidence="2 8">Belongs to the UDP-glucose/GDP-mannose dehydrogenase family.</text>
</comment>
<evidence type="ECO:0000259" key="12">
    <source>
        <dbReference type="SMART" id="SM00984"/>
    </source>
</evidence>